<dbReference type="OrthoDB" id="9808480at2"/>
<keyword evidence="4" id="KW-0238">DNA-binding</keyword>
<dbReference type="SMART" id="SM00422">
    <property type="entry name" value="HTH_MERR"/>
    <property type="match status" value="1"/>
</dbReference>
<keyword evidence="5" id="KW-0804">Transcription</keyword>
<dbReference type="PANTHER" id="PTHR30204:SF94">
    <property type="entry name" value="HEAVY METAL-DEPENDENT TRANSCRIPTIONAL REGULATOR HI_0293-RELATED"/>
    <property type="match status" value="1"/>
</dbReference>
<dbReference type="GO" id="GO:0003700">
    <property type="term" value="F:DNA-binding transcription factor activity"/>
    <property type="evidence" value="ECO:0007669"/>
    <property type="project" value="InterPro"/>
</dbReference>
<comment type="subcellular location">
    <subcellularLocation>
        <location evidence="1">Cytoplasm</location>
    </subcellularLocation>
</comment>
<organism evidence="8 9">
    <name type="scientific">Amphritea japonica ATCC BAA-1530</name>
    <dbReference type="NCBI Taxonomy" id="1278309"/>
    <lineage>
        <taxon>Bacteria</taxon>
        <taxon>Pseudomonadati</taxon>
        <taxon>Pseudomonadota</taxon>
        <taxon>Gammaproteobacteria</taxon>
        <taxon>Oceanospirillales</taxon>
        <taxon>Oceanospirillaceae</taxon>
        <taxon>Amphritea</taxon>
    </lineage>
</organism>
<dbReference type="RefSeq" id="WP_019621166.1">
    <property type="nucleotide sequence ID" value="NZ_AP014545.1"/>
</dbReference>
<gene>
    <name evidence="8" type="primary">cueR</name>
    <name evidence="8" type="ORF">AMJAP_0068</name>
</gene>
<feature type="domain" description="HTH merR-type" evidence="7">
    <location>
        <begin position="1"/>
        <end position="69"/>
    </location>
</feature>
<evidence type="ECO:0000256" key="2">
    <source>
        <dbReference type="ARBA" id="ARBA00022490"/>
    </source>
</evidence>
<dbReference type="PROSITE" id="PS00552">
    <property type="entry name" value="HTH_MERR_1"/>
    <property type="match status" value="1"/>
</dbReference>
<reference evidence="8 9" key="1">
    <citation type="journal article" date="2008" name="Int. J. Syst. Evol. Microbiol.">
        <title>Amphritea japonica sp. nov. and Amphritea balenae sp. nov., isolated from the sediment adjacent to sperm whale carcasses off Kagoshima, Japan.</title>
        <authorList>
            <person name="Miyazaki M."/>
            <person name="Nogi Y."/>
            <person name="Fujiwara Y."/>
            <person name="Kawato M."/>
            <person name="Nagahama T."/>
            <person name="Kubokawa K."/>
            <person name="Horikoshi K."/>
        </authorList>
    </citation>
    <scope>NUCLEOTIDE SEQUENCE [LARGE SCALE GENOMIC DNA]</scope>
    <source>
        <strain evidence="8 9">ATCC BAA-1530</strain>
    </source>
</reference>
<dbReference type="GO" id="GO:0003677">
    <property type="term" value="F:DNA binding"/>
    <property type="evidence" value="ECO:0007669"/>
    <property type="project" value="UniProtKB-KW"/>
</dbReference>
<dbReference type="Pfam" id="PF13411">
    <property type="entry name" value="MerR_1"/>
    <property type="match status" value="1"/>
</dbReference>
<keyword evidence="3" id="KW-0805">Transcription regulation</keyword>
<name>A0A7R6P743_9GAMM</name>
<dbReference type="AlphaFoldDB" id="A0A7R6P743"/>
<sequence>MNISQAAAAAGLTSKTIRFYEQQGVIPAAARSANGYRIYTEQQVDMLRFIRRSRDMGFSLDESRELLQLSLDPQRTSASVKQKAEQQIKRIDQQLESLQQMRSLLEAVARECRGDDSADCPILDQLNGVAVDNDSQE</sequence>
<dbReference type="InterPro" id="IPR047057">
    <property type="entry name" value="MerR_fam"/>
</dbReference>
<protein>
    <submittedName>
        <fullName evidence="8">MerR family transcriptional regulator, copper efflux regulator</fullName>
    </submittedName>
</protein>
<dbReference type="Gene3D" id="1.10.1660.10">
    <property type="match status" value="1"/>
</dbReference>
<evidence type="ECO:0000256" key="5">
    <source>
        <dbReference type="ARBA" id="ARBA00023163"/>
    </source>
</evidence>
<accession>A0A7R6P743</accession>
<evidence type="ECO:0000256" key="3">
    <source>
        <dbReference type="ARBA" id="ARBA00023015"/>
    </source>
</evidence>
<dbReference type="SUPFAM" id="SSF46955">
    <property type="entry name" value="Putative DNA-binding domain"/>
    <property type="match status" value="1"/>
</dbReference>
<dbReference type="InterPro" id="IPR011789">
    <property type="entry name" value="CueR"/>
</dbReference>
<dbReference type="GO" id="GO:0045893">
    <property type="term" value="P:positive regulation of DNA-templated transcription"/>
    <property type="evidence" value="ECO:0007669"/>
    <property type="project" value="InterPro"/>
</dbReference>
<keyword evidence="6" id="KW-0175">Coiled coil</keyword>
<dbReference type="InterPro" id="IPR000551">
    <property type="entry name" value="MerR-type_HTH_dom"/>
</dbReference>
<evidence type="ECO:0000256" key="4">
    <source>
        <dbReference type="ARBA" id="ARBA00023125"/>
    </source>
</evidence>
<dbReference type="KEGG" id="ajp:AMJAP_0068"/>
<dbReference type="GO" id="GO:0005737">
    <property type="term" value="C:cytoplasm"/>
    <property type="evidence" value="ECO:0007669"/>
    <property type="project" value="UniProtKB-SubCell"/>
</dbReference>
<dbReference type="InterPro" id="IPR009061">
    <property type="entry name" value="DNA-bd_dom_put_sf"/>
</dbReference>
<feature type="coiled-coil region" evidence="6">
    <location>
        <begin position="81"/>
        <end position="111"/>
    </location>
</feature>
<dbReference type="Proteomes" id="UP000595663">
    <property type="component" value="Chromosome"/>
</dbReference>
<keyword evidence="9" id="KW-1185">Reference proteome</keyword>
<dbReference type="EMBL" id="AP014545">
    <property type="protein sequence ID" value="BBB24667.1"/>
    <property type="molecule type" value="Genomic_DNA"/>
</dbReference>
<dbReference type="PROSITE" id="PS50937">
    <property type="entry name" value="HTH_MERR_2"/>
    <property type="match status" value="1"/>
</dbReference>
<evidence type="ECO:0000313" key="8">
    <source>
        <dbReference type="EMBL" id="BBB24667.1"/>
    </source>
</evidence>
<evidence type="ECO:0000256" key="6">
    <source>
        <dbReference type="SAM" id="Coils"/>
    </source>
</evidence>
<dbReference type="NCBIfam" id="TIGR02044">
    <property type="entry name" value="CueR"/>
    <property type="match status" value="1"/>
</dbReference>
<evidence type="ECO:0000259" key="7">
    <source>
        <dbReference type="PROSITE" id="PS50937"/>
    </source>
</evidence>
<dbReference type="PRINTS" id="PR00040">
    <property type="entry name" value="HTHMERR"/>
</dbReference>
<dbReference type="GO" id="GO:0005507">
    <property type="term" value="F:copper ion binding"/>
    <property type="evidence" value="ECO:0007669"/>
    <property type="project" value="InterPro"/>
</dbReference>
<proteinExistence type="predicted"/>
<dbReference type="PANTHER" id="PTHR30204">
    <property type="entry name" value="REDOX-CYCLING DRUG-SENSING TRANSCRIPTIONAL ACTIVATOR SOXR"/>
    <property type="match status" value="1"/>
</dbReference>
<keyword evidence="2" id="KW-0963">Cytoplasm</keyword>
<evidence type="ECO:0000256" key="1">
    <source>
        <dbReference type="ARBA" id="ARBA00004496"/>
    </source>
</evidence>
<evidence type="ECO:0000313" key="9">
    <source>
        <dbReference type="Proteomes" id="UP000595663"/>
    </source>
</evidence>